<dbReference type="Gene3D" id="3.30.420.10">
    <property type="entry name" value="Ribonuclease H-like superfamily/Ribonuclease H"/>
    <property type="match status" value="1"/>
</dbReference>
<dbReference type="GeneID" id="109001823"/>
<dbReference type="GO" id="GO:0003676">
    <property type="term" value="F:nucleic acid binding"/>
    <property type="evidence" value="ECO:0007669"/>
    <property type="project" value="InterPro"/>
</dbReference>
<dbReference type="InterPro" id="IPR002156">
    <property type="entry name" value="RNaseH_domain"/>
</dbReference>
<accession>A0A2I4FT29</accession>
<dbReference type="Pfam" id="PF13456">
    <property type="entry name" value="RVT_3"/>
    <property type="match status" value="1"/>
</dbReference>
<dbReference type="SUPFAM" id="SSF53098">
    <property type="entry name" value="Ribonuclease H-like"/>
    <property type="match status" value="1"/>
</dbReference>
<keyword evidence="1" id="KW-1185">Reference proteome</keyword>
<dbReference type="InterPro" id="IPR052929">
    <property type="entry name" value="RNase_H-like_EbsB-rel"/>
</dbReference>
<dbReference type="Proteomes" id="UP000235220">
    <property type="component" value="Chromosome 10"/>
</dbReference>
<dbReference type="InterPro" id="IPR012337">
    <property type="entry name" value="RNaseH-like_sf"/>
</dbReference>
<dbReference type="PANTHER" id="PTHR47074">
    <property type="entry name" value="BNAC02G40300D PROTEIN"/>
    <property type="match status" value="1"/>
</dbReference>
<dbReference type="RefSeq" id="XP_018834811.1">
    <property type="nucleotide sequence ID" value="XM_018979266.1"/>
</dbReference>
<dbReference type="GO" id="GO:0004523">
    <property type="term" value="F:RNA-DNA hybrid ribonuclease activity"/>
    <property type="evidence" value="ECO:0007669"/>
    <property type="project" value="InterPro"/>
</dbReference>
<proteinExistence type="predicted"/>
<dbReference type="KEGG" id="jre:109001823"/>
<protein>
    <submittedName>
        <fullName evidence="2">Uncharacterized protein LOC109001823</fullName>
    </submittedName>
</protein>
<dbReference type="InterPro" id="IPR044730">
    <property type="entry name" value="RNase_H-like_dom_plant"/>
</dbReference>
<gene>
    <name evidence="2" type="primary">LOC109001823</name>
</gene>
<sequence>MACGFRKLWLKRNKWVFEGKFESPKAILTPARSDLEEFMKANEKTSEPSAGAVVVNRDTRWQRPRSNTYKANWDAAFDVKKMKMAAGMVMRDSEVELIASLSMPKFYVGSAKLAEIHALWRYVAFCSEVGLDAVTFEGDALSVIREGQHLEENLAWHGQMIEDIKQVLSERPNWKIQYVPREGNRATHKLARFALQYEEEIVWIEEGPN</sequence>
<name>A0A2I4FT29_JUGRE</name>
<dbReference type="Gramene" id="Jr10_00180_p1">
    <property type="protein sequence ID" value="cds.Jr10_00180_p1"/>
    <property type="gene ID" value="Jr10_00180"/>
</dbReference>
<dbReference type="AlphaFoldDB" id="A0A2I4FT29"/>
<dbReference type="CDD" id="cd06222">
    <property type="entry name" value="RNase_H_like"/>
    <property type="match status" value="1"/>
</dbReference>
<evidence type="ECO:0000313" key="2">
    <source>
        <dbReference type="RefSeq" id="XP_018834811.1"/>
    </source>
</evidence>
<dbReference type="OrthoDB" id="1749524at2759"/>
<dbReference type="PANTHER" id="PTHR47074:SF48">
    <property type="entry name" value="POLYNUCLEOTIDYL TRANSFERASE, RIBONUCLEASE H-LIKE SUPERFAMILY PROTEIN"/>
    <property type="match status" value="1"/>
</dbReference>
<organism evidence="1 2">
    <name type="scientific">Juglans regia</name>
    <name type="common">English walnut</name>
    <dbReference type="NCBI Taxonomy" id="51240"/>
    <lineage>
        <taxon>Eukaryota</taxon>
        <taxon>Viridiplantae</taxon>
        <taxon>Streptophyta</taxon>
        <taxon>Embryophyta</taxon>
        <taxon>Tracheophyta</taxon>
        <taxon>Spermatophyta</taxon>
        <taxon>Magnoliopsida</taxon>
        <taxon>eudicotyledons</taxon>
        <taxon>Gunneridae</taxon>
        <taxon>Pentapetalae</taxon>
        <taxon>rosids</taxon>
        <taxon>fabids</taxon>
        <taxon>Fagales</taxon>
        <taxon>Juglandaceae</taxon>
        <taxon>Juglans</taxon>
    </lineage>
</organism>
<dbReference type="InterPro" id="IPR036397">
    <property type="entry name" value="RNaseH_sf"/>
</dbReference>
<evidence type="ECO:0000313" key="1">
    <source>
        <dbReference type="Proteomes" id="UP000235220"/>
    </source>
</evidence>
<reference evidence="2" key="1">
    <citation type="submission" date="2025-08" db="UniProtKB">
        <authorList>
            <consortium name="RefSeq"/>
        </authorList>
    </citation>
    <scope>IDENTIFICATION</scope>
    <source>
        <tissue evidence="2">Leaves</tissue>
    </source>
</reference>